<accession>A0ACB7Z539</accession>
<reference evidence="1 2" key="1">
    <citation type="journal article" date="2021" name="Hortic Res">
        <title>High-quality reference genome and annotation aids understanding of berry development for evergreen blueberry (Vaccinium darrowii).</title>
        <authorList>
            <person name="Yu J."/>
            <person name="Hulse-Kemp A.M."/>
            <person name="Babiker E."/>
            <person name="Staton M."/>
        </authorList>
    </citation>
    <scope>NUCLEOTIDE SEQUENCE [LARGE SCALE GENOMIC DNA]</scope>
    <source>
        <strain evidence="2">cv. NJ 8807/NJ 8810</strain>
        <tissue evidence="1">Young leaf</tissue>
    </source>
</reference>
<evidence type="ECO:0000313" key="1">
    <source>
        <dbReference type="EMBL" id="KAH7861010.1"/>
    </source>
</evidence>
<dbReference type="Proteomes" id="UP000828048">
    <property type="component" value="Chromosome 4"/>
</dbReference>
<comment type="caution">
    <text evidence="1">The sequence shown here is derived from an EMBL/GenBank/DDBJ whole genome shotgun (WGS) entry which is preliminary data.</text>
</comment>
<dbReference type="EMBL" id="CM037154">
    <property type="protein sequence ID" value="KAH7861010.1"/>
    <property type="molecule type" value="Genomic_DNA"/>
</dbReference>
<name>A0ACB7Z539_9ERIC</name>
<keyword evidence="2" id="KW-1185">Reference proteome</keyword>
<gene>
    <name evidence="1" type="ORF">Vadar_020578</name>
</gene>
<proteinExistence type="predicted"/>
<protein>
    <submittedName>
        <fullName evidence="1">Uncharacterized protein</fullName>
    </submittedName>
</protein>
<evidence type="ECO:0000313" key="2">
    <source>
        <dbReference type="Proteomes" id="UP000828048"/>
    </source>
</evidence>
<organism evidence="1 2">
    <name type="scientific">Vaccinium darrowii</name>
    <dbReference type="NCBI Taxonomy" id="229202"/>
    <lineage>
        <taxon>Eukaryota</taxon>
        <taxon>Viridiplantae</taxon>
        <taxon>Streptophyta</taxon>
        <taxon>Embryophyta</taxon>
        <taxon>Tracheophyta</taxon>
        <taxon>Spermatophyta</taxon>
        <taxon>Magnoliopsida</taxon>
        <taxon>eudicotyledons</taxon>
        <taxon>Gunneridae</taxon>
        <taxon>Pentapetalae</taxon>
        <taxon>asterids</taxon>
        <taxon>Ericales</taxon>
        <taxon>Ericaceae</taxon>
        <taxon>Vaccinioideae</taxon>
        <taxon>Vaccinieae</taxon>
        <taxon>Vaccinium</taxon>
    </lineage>
</organism>
<sequence length="307" mass="34073">MNDLSNAAMVQDQDGDCWKCKPIPRVAIYVLLSLLLVGLGVSIFILVVVHNAAFFLSLLSLSALIAAFLVWNTLNWRRNGAVLLYLHSFPDSDLRLARDGQLVKITGVVTCGSVSLESSYEKASRCIYTSTVLYEYGGLGLKPIDGPRVRACFHWRLAYSERFSTDFYITDSKSGIRALVKAGPGCKVIPLIIESRLVATARKRSSLSTHLRKWLRDRNLSAEARLLRLEEGYVEEGNSVCVMGMLNRSDDSLMIVHPPEGDCSSYQPKLFAPATTANVTCNSNTKTELNNRDPGTYLCTKKSQLKR</sequence>